<dbReference type="EMBL" id="KZ772736">
    <property type="protein sequence ID" value="PTQ36414.1"/>
    <property type="molecule type" value="Genomic_DNA"/>
</dbReference>
<name>A0A2R6WRG6_MARPO</name>
<reference evidence="2" key="1">
    <citation type="journal article" date="2017" name="Cell">
        <title>Insights into land plant evolution garnered from the Marchantia polymorpha genome.</title>
        <authorList>
            <person name="Bowman J.L."/>
            <person name="Kohchi T."/>
            <person name="Yamato K.T."/>
            <person name="Jenkins J."/>
            <person name="Shu S."/>
            <person name="Ishizaki K."/>
            <person name="Yamaoka S."/>
            <person name="Nishihama R."/>
            <person name="Nakamura Y."/>
            <person name="Berger F."/>
            <person name="Adam C."/>
            <person name="Aki S.S."/>
            <person name="Althoff F."/>
            <person name="Araki T."/>
            <person name="Arteaga-Vazquez M.A."/>
            <person name="Balasubrmanian S."/>
            <person name="Barry K."/>
            <person name="Bauer D."/>
            <person name="Boehm C.R."/>
            <person name="Briginshaw L."/>
            <person name="Caballero-Perez J."/>
            <person name="Catarino B."/>
            <person name="Chen F."/>
            <person name="Chiyoda S."/>
            <person name="Chovatia M."/>
            <person name="Davies K.M."/>
            <person name="Delmans M."/>
            <person name="Demura T."/>
            <person name="Dierschke T."/>
            <person name="Dolan L."/>
            <person name="Dorantes-Acosta A.E."/>
            <person name="Eklund D.M."/>
            <person name="Florent S.N."/>
            <person name="Flores-Sandoval E."/>
            <person name="Fujiyama A."/>
            <person name="Fukuzawa H."/>
            <person name="Galik B."/>
            <person name="Grimanelli D."/>
            <person name="Grimwood J."/>
            <person name="Grossniklaus U."/>
            <person name="Hamada T."/>
            <person name="Haseloff J."/>
            <person name="Hetherington A.J."/>
            <person name="Higo A."/>
            <person name="Hirakawa Y."/>
            <person name="Hundley H.N."/>
            <person name="Ikeda Y."/>
            <person name="Inoue K."/>
            <person name="Inoue S.I."/>
            <person name="Ishida S."/>
            <person name="Jia Q."/>
            <person name="Kakita M."/>
            <person name="Kanazawa T."/>
            <person name="Kawai Y."/>
            <person name="Kawashima T."/>
            <person name="Kennedy M."/>
            <person name="Kinose K."/>
            <person name="Kinoshita T."/>
            <person name="Kohara Y."/>
            <person name="Koide E."/>
            <person name="Komatsu K."/>
            <person name="Kopischke S."/>
            <person name="Kubo M."/>
            <person name="Kyozuka J."/>
            <person name="Lagercrantz U."/>
            <person name="Lin S.S."/>
            <person name="Lindquist E."/>
            <person name="Lipzen A.M."/>
            <person name="Lu C.W."/>
            <person name="De Luna E."/>
            <person name="Martienssen R.A."/>
            <person name="Minamino N."/>
            <person name="Mizutani M."/>
            <person name="Mizutani M."/>
            <person name="Mochizuki N."/>
            <person name="Monte I."/>
            <person name="Mosher R."/>
            <person name="Nagasaki H."/>
            <person name="Nakagami H."/>
            <person name="Naramoto S."/>
            <person name="Nishitani K."/>
            <person name="Ohtani M."/>
            <person name="Okamoto T."/>
            <person name="Okumura M."/>
            <person name="Phillips J."/>
            <person name="Pollak B."/>
            <person name="Reinders A."/>
            <person name="Rovekamp M."/>
            <person name="Sano R."/>
            <person name="Sawa S."/>
            <person name="Schmid M.W."/>
            <person name="Shirakawa M."/>
            <person name="Solano R."/>
            <person name="Spunde A."/>
            <person name="Suetsugu N."/>
            <person name="Sugano S."/>
            <person name="Sugiyama A."/>
            <person name="Sun R."/>
            <person name="Suzuki Y."/>
            <person name="Takenaka M."/>
            <person name="Takezawa D."/>
            <person name="Tomogane H."/>
            <person name="Tsuzuki M."/>
            <person name="Ueda T."/>
            <person name="Umeda M."/>
            <person name="Ward J.M."/>
            <person name="Watanabe Y."/>
            <person name="Yazaki K."/>
            <person name="Yokoyama R."/>
            <person name="Yoshitake Y."/>
            <person name="Yotsui I."/>
            <person name="Zachgo S."/>
            <person name="Schmutz J."/>
        </authorList>
    </citation>
    <scope>NUCLEOTIDE SEQUENCE [LARGE SCALE GENOMIC DNA]</scope>
    <source>
        <strain evidence="2">Tak-1</strain>
    </source>
</reference>
<evidence type="ECO:0000313" key="1">
    <source>
        <dbReference type="EMBL" id="PTQ36414.1"/>
    </source>
</evidence>
<organism evidence="1 2">
    <name type="scientific">Marchantia polymorpha</name>
    <name type="common">Common liverwort</name>
    <name type="synonym">Marchantia aquatica</name>
    <dbReference type="NCBI Taxonomy" id="3197"/>
    <lineage>
        <taxon>Eukaryota</taxon>
        <taxon>Viridiplantae</taxon>
        <taxon>Streptophyta</taxon>
        <taxon>Embryophyta</taxon>
        <taxon>Marchantiophyta</taxon>
        <taxon>Marchantiopsida</taxon>
        <taxon>Marchantiidae</taxon>
        <taxon>Marchantiales</taxon>
        <taxon>Marchantiaceae</taxon>
        <taxon>Marchantia</taxon>
    </lineage>
</organism>
<dbReference type="Proteomes" id="UP000244005">
    <property type="component" value="Unassembled WGS sequence"/>
</dbReference>
<gene>
    <name evidence="1" type="ORF">MARPO_0064s0091</name>
</gene>
<keyword evidence="2" id="KW-1185">Reference proteome</keyword>
<accession>A0A2R6WRG6</accession>
<dbReference type="AlphaFoldDB" id="A0A2R6WRG6"/>
<sequence length="71" mass="7573">MHAAASSKRLVIKSRTRPAFFVPLPTSGLATEETNCIGSQWTRVQSGPALGRSVLPFSLRRHPADATTPAA</sequence>
<proteinExistence type="predicted"/>
<evidence type="ECO:0000313" key="2">
    <source>
        <dbReference type="Proteomes" id="UP000244005"/>
    </source>
</evidence>
<protein>
    <submittedName>
        <fullName evidence="1">Uncharacterized protein</fullName>
    </submittedName>
</protein>